<evidence type="ECO:0000313" key="2">
    <source>
        <dbReference type="EMBL" id="GGJ82028.1"/>
    </source>
</evidence>
<dbReference type="AlphaFoldDB" id="A0A917USK2"/>
<keyword evidence="3" id="KW-1185">Reference proteome</keyword>
<accession>A0A917USK2</accession>
<dbReference type="RefSeq" id="WP_188981546.1">
    <property type="nucleotide sequence ID" value="NZ_BMPO01000001.1"/>
</dbReference>
<comment type="caution">
    <text evidence="2">The sequence shown here is derived from an EMBL/GenBank/DDBJ whole genome shotgun (WGS) entry which is preliminary data.</text>
</comment>
<protein>
    <submittedName>
        <fullName evidence="2">Uncharacterized protein</fullName>
    </submittedName>
</protein>
<name>A0A917USK2_9PSED</name>
<reference evidence="2" key="2">
    <citation type="submission" date="2020-09" db="EMBL/GenBank/DDBJ databases">
        <authorList>
            <person name="Sun Q."/>
            <person name="Ohkuma M."/>
        </authorList>
    </citation>
    <scope>NUCLEOTIDE SEQUENCE</scope>
    <source>
        <strain evidence="2">JCM 30078</strain>
    </source>
</reference>
<gene>
    <name evidence="2" type="ORF">GCM10009304_05010</name>
</gene>
<sequence>MVEIVKQPSALTVVTHGERGRPAENLGVKAYFDFEHLLGQLRQPKQTSQPTVDEPQPVQRTTDSFERVDWPNHGEIDFTVTNLDQPVRREAASFASVMPDLFEGPYIDETPPEDAWFENRTRLSLLGIA</sequence>
<dbReference type="EMBL" id="BMPO01000001">
    <property type="protein sequence ID" value="GGJ82028.1"/>
    <property type="molecule type" value="Genomic_DNA"/>
</dbReference>
<reference evidence="2" key="1">
    <citation type="journal article" date="2014" name="Int. J. Syst. Evol. Microbiol.">
        <title>Complete genome sequence of Corynebacterium casei LMG S-19264T (=DSM 44701T), isolated from a smear-ripened cheese.</title>
        <authorList>
            <consortium name="US DOE Joint Genome Institute (JGI-PGF)"/>
            <person name="Walter F."/>
            <person name="Albersmeier A."/>
            <person name="Kalinowski J."/>
            <person name="Ruckert C."/>
        </authorList>
    </citation>
    <scope>NUCLEOTIDE SEQUENCE</scope>
    <source>
        <strain evidence="2">JCM 30078</strain>
    </source>
</reference>
<evidence type="ECO:0000256" key="1">
    <source>
        <dbReference type="SAM" id="MobiDB-lite"/>
    </source>
</evidence>
<proteinExistence type="predicted"/>
<feature type="region of interest" description="Disordered" evidence="1">
    <location>
        <begin position="42"/>
        <end position="64"/>
    </location>
</feature>
<organism evidence="2 3">
    <name type="scientific">Pseudomonas matsuisoli</name>
    <dbReference type="NCBI Taxonomy" id="1515666"/>
    <lineage>
        <taxon>Bacteria</taxon>
        <taxon>Pseudomonadati</taxon>
        <taxon>Pseudomonadota</taxon>
        <taxon>Gammaproteobacteria</taxon>
        <taxon>Pseudomonadales</taxon>
        <taxon>Pseudomonadaceae</taxon>
        <taxon>Pseudomonas</taxon>
    </lineage>
</organism>
<evidence type="ECO:0000313" key="3">
    <source>
        <dbReference type="Proteomes" id="UP000635983"/>
    </source>
</evidence>
<dbReference type="Proteomes" id="UP000635983">
    <property type="component" value="Unassembled WGS sequence"/>
</dbReference>